<evidence type="ECO:0000256" key="2">
    <source>
        <dbReference type="ARBA" id="ARBA00023002"/>
    </source>
</evidence>
<reference evidence="3 4" key="1">
    <citation type="submission" date="2023-08" db="EMBL/GenBank/DDBJ databases">
        <title>Microbacterium psychrotolerans sp. nov., a psychrotolerant bacterium isolated from soil in Heilongjiang Province, China.</title>
        <authorList>
            <person name="An P."/>
            <person name="Zhao D."/>
            <person name="Xiang H."/>
        </authorList>
    </citation>
    <scope>NUCLEOTIDE SEQUENCE [LARGE SCALE GENOMIC DNA]</scope>
    <source>
        <strain evidence="3 4">QXD-8</strain>
    </source>
</reference>
<dbReference type="InterPro" id="IPR002347">
    <property type="entry name" value="SDR_fam"/>
</dbReference>
<dbReference type="Gene3D" id="3.40.50.720">
    <property type="entry name" value="NAD(P)-binding Rossmann-like Domain"/>
    <property type="match status" value="1"/>
</dbReference>
<comment type="caution">
    <text evidence="3">The sequence shown here is derived from an EMBL/GenBank/DDBJ whole genome shotgun (WGS) entry which is preliminary data.</text>
</comment>
<dbReference type="InterPro" id="IPR036291">
    <property type="entry name" value="NAD(P)-bd_dom_sf"/>
</dbReference>
<dbReference type="PRINTS" id="PR00081">
    <property type="entry name" value="GDHRDH"/>
</dbReference>
<keyword evidence="4" id="KW-1185">Reference proteome</keyword>
<dbReference type="Pfam" id="PF13561">
    <property type="entry name" value="adh_short_C2"/>
    <property type="match status" value="1"/>
</dbReference>
<dbReference type="InterPro" id="IPR051122">
    <property type="entry name" value="SDR_DHRS6-like"/>
</dbReference>
<evidence type="ECO:0000256" key="1">
    <source>
        <dbReference type="ARBA" id="ARBA00006484"/>
    </source>
</evidence>
<dbReference type="Proteomes" id="UP001235133">
    <property type="component" value="Unassembled WGS sequence"/>
</dbReference>
<organism evidence="3 4">
    <name type="scientific">Microbacterium psychrotolerans</name>
    <dbReference type="NCBI Taxonomy" id="3068321"/>
    <lineage>
        <taxon>Bacteria</taxon>
        <taxon>Bacillati</taxon>
        <taxon>Actinomycetota</taxon>
        <taxon>Actinomycetes</taxon>
        <taxon>Micrococcales</taxon>
        <taxon>Microbacteriaceae</taxon>
        <taxon>Microbacterium</taxon>
    </lineage>
</organism>
<evidence type="ECO:0000313" key="3">
    <source>
        <dbReference type="EMBL" id="MDQ7877099.1"/>
    </source>
</evidence>
<dbReference type="EMBL" id="JAVFWO010000001">
    <property type="protein sequence ID" value="MDQ7877099.1"/>
    <property type="molecule type" value="Genomic_DNA"/>
</dbReference>
<accession>A0ABU0YXP4</accession>
<sequence>MTTTTRTYLVVGGTSGIGLEISRALTARGDRVVLTGRDAERATEVAAGLGESAAGIALDLAQPETIAASLAGVGDVHGLVIAGVERDSNTVRDFDIAGATRIATLKLVGYAETIHALGERLSNSTETGIVLFGGVARYRPYPGSLTVSTVNGGVEGLGTALSVELAPIRVNVLHPGIIGDSPFWSGKEQALAAYRSRTPGGELATVADVVGAALFLLDNRGISGEQLHVNRATLAS</sequence>
<dbReference type="PANTHER" id="PTHR43477:SF1">
    <property type="entry name" value="DIHYDROANTICAPSIN 7-DEHYDROGENASE"/>
    <property type="match status" value="1"/>
</dbReference>
<evidence type="ECO:0000313" key="4">
    <source>
        <dbReference type="Proteomes" id="UP001235133"/>
    </source>
</evidence>
<comment type="similarity">
    <text evidence="1">Belongs to the short-chain dehydrogenases/reductases (SDR) family.</text>
</comment>
<dbReference type="SUPFAM" id="SSF51735">
    <property type="entry name" value="NAD(P)-binding Rossmann-fold domains"/>
    <property type="match status" value="1"/>
</dbReference>
<proteinExistence type="inferred from homology"/>
<keyword evidence="2" id="KW-0560">Oxidoreductase</keyword>
<dbReference type="PANTHER" id="PTHR43477">
    <property type="entry name" value="DIHYDROANTICAPSIN 7-DEHYDROGENASE"/>
    <property type="match status" value="1"/>
</dbReference>
<gene>
    <name evidence="3" type="ORF">Q9R08_03835</name>
</gene>
<name>A0ABU0YXP4_9MICO</name>
<dbReference type="CDD" id="cd05233">
    <property type="entry name" value="SDR_c"/>
    <property type="match status" value="1"/>
</dbReference>
<dbReference type="RefSeq" id="WP_308866499.1">
    <property type="nucleotide sequence ID" value="NZ_JAVFWO010000001.1"/>
</dbReference>
<protein>
    <submittedName>
        <fullName evidence="3">SDR family oxidoreductase</fullName>
    </submittedName>
</protein>